<gene>
    <name evidence="1" type="ORF">NSA58_08580</name>
</gene>
<dbReference type="AlphaFoldDB" id="A0A9X2S3Y3"/>
<dbReference type="Proteomes" id="UP001140817">
    <property type="component" value="Unassembled WGS sequence"/>
</dbReference>
<keyword evidence="2" id="KW-1185">Reference proteome</keyword>
<organism evidence="1 2">
    <name type="scientific">Terrisporobacter muris</name>
    <dbReference type="NCBI Taxonomy" id="2963284"/>
    <lineage>
        <taxon>Bacteria</taxon>
        <taxon>Bacillati</taxon>
        <taxon>Bacillota</taxon>
        <taxon>Clostridia</taxon>
        <taxon>Peptostreptococcales</taxon>
        <taxon>Peptostreptococcaceae</taxon>
        <taxon>Terrisporobacter</taxon>
    </lineage>
</organism>
<comment type="caution">
    <text evidence="1">The sequence shown here is derived from an EMBL/GenBank/DDBJ whole genome shotgun (WGS) entry which is preliminary data.</text>
</comment>
<accession>A0A9X2S3Y3</accession>
<reference evidence="1" key="1">
    <citation type="submission" date="2022-07" db="EMBL/GenBank/DDBJ databases">
        <title>Enhanced cultured diversity of the mouse gut microbiota enables custom-made synthetic communities.</title>
        <authorList>
            <person name="Afrizal A."/>
        </authorList>
    </citation>
    <scope>NUCLEOTIDE SEQUENCE</scope>
    <source>
        <strain evidence="1">DSM 29186</strain>
    </source>
</reference>
<evidence type="ECO:0000313" key="2">
    <source>
        <dbReference type="Proteomes" id="UP001140817"/>
    </source>
</evidence>
<dbReference type="RefSeq" id="WP_257560390.1">
    <property type="nucleotide sequence ID" value="NZ_JANKBY010000083.1"/>
</dbReference>
<protein>
    <submittedName>
        <fullName evidence="1">Uncharacterized protein</fullName>
    </submittedName>
</protein>
<sequence length="68" mass="7999">MIILSSLEIAEIFESKAKKELGSYTEKVNDFFILADEKYKYREDYISCRKKEVEYHLNMVGAEIINNS</sequence>
<evidence type="ECO:0000313" key="1">
    <source>
        <dbReference type="EMBL" id="MCR1822841.1"/>
    </source>
</evidence>
<proteinExistence type="predicted"/>
<dbReference type="EMBL" id="JANKBY010000083">
    <property type="protein sequence ID" value="MCR1822841.1"/>
    <property type="molecule type" value="Genomic_DNA"/>
</dbReference>
<name>A0A9X2S3Y3_9FIRM</name>